<proteinExistence type="inferred from homology"/>
<dbReference type="GO" id="GO:0042597">
    <property type="term" value="C:periplasmic space"/>
    <property type="evidence" value="ECO:0007669"/>
    <property type="project" value="UniProtKB-ARBA"/>
</dbReference>
<feature type="compositionally biased region" description="Acidic residues" evidence="4">
    <location>
        <begin position="48"/>
        <end position="58"/>
    </location>
</feature>
<comment type="similarity">
    <text evidence="1">Belongs to the bacterial solute-binding protein 5 family.</text>
</comment>
<protein>
    <submittedName>
        <fullName evidence="6">Peptide/nickel transport system substrate-binding protein</fullName>
    </submittedName>
</protein>
<dbReference type="Gene3D" id="3.90.76.10">
    <property type="entry name" value="Dipeptide-binding Protein, Domain 1"/>
    <property type="match status" value="1"/>
</dbReference>
<evidence type="ECO:0000256" key="1">
    <source>
        <dbReference type="ARBA" id="ARBA00005695"/>
    </source>
</evidence>
<dbReference type="Pfam" id="PF00496">
    <property type="entry name" value="SBP_bac_5"/>
    <property type="match status" value="1"/>
</dbReference>
<evidence type="ECO:0000313" key="6">
    <source>
        <dbReference type="EMBL" id="TDT14883.1"/>
    </source>
</evidence>
<evidence type="ECO:0000256" key="2">
    <source>
        <dbReference type="ARBA" id="ARBA00022448"/>
    </source>
</evidence>
<comment type="caution">
    <text evidence="6">The sequence shown here is derived from an EMBL/GenBank/DDBJ whole genome shotgun (WGS) entry which is preliminary data.</text>
</comment>
<keyword evidence="3" id="KW-0732">Signal</keyword>
<dbReference type="Proteomes" id="UP000294558">
    <property type="component" value="Unassembled WGS sequence"/>
</dbReference>
<evidence type="ECO:0000256" key="3">
    <source>
        <dbReference type="ARBA" id="ARBA00022729"/>
    </source>
</evidence>
<dbReference type="PIRSF" id="PIRSF002741">
    <property type="entry name" value="MppA"/>
    <property type="match status" value="1"/>
</dbReference>
<feature type="region of interest" description="Disordered" evidence="4">
    <location>
        <begin position="48"/>
        <end position="84"/>
    </location>
</feature>
<feature type="domain" description="Solute-binding protein family 5" evidence="5">
    <location>
        <begin position="132"/>
        <end position="483"/>
    </location>
</feature>
<dbReference type="EMBL" id="SOAU01000001">
    <property type="protein sequence ID" value="TDT14883.1"/>
    <property type="molecule type" value="Genomic_DNA"/>
</dbReference>
<evidence type="ECO:0000256" key="4">
    <source>
        <dbReference type="SAM" id="MobiDB-lite"/>
    </source>
</evidence>
<dbReference type="InterPro" id="IPR039424">
    <property type="entry name" value="SBP_5"/>
</dbReference>
<dbReference type="Gene3D" id="3.40.190.10">
    <property type="entry name" value="Periplasmic binding protein-like II"/>
    <property type="match status" value="1"/>
</dbReference>
<dbReference type="Gene3D" id="3.10.105.10">
    <property type="entry name" value="Dipeptide-binding Protein, Domain 3"/>
    <property type="match status" value="1"/>
</dbReference>
<dbReference type="PANTHER" id="PTHR30290:SF9">
    <property type="entry name" value="OLIGOPEPTIDE-BINDING PROTEIN APPA"/>
    <property type="match status" value="1"/>
</dbReference>
<sequence length="560" mass="59522">MLIVYIMQPEGDPSRPSIQKGDEVKKRTRAVALALSLSLVAVACGGSDDDDGADDAPADTEAGSGDDAAETDDGGTSASDAADDAPVDGAAVVIALGSEPTSLDPHLVEDGSERAINDNVYESLLTRTPDGEIIPGLASALPTQVDETTWQFTLNEGVVFHNGEEFNADSVVASVERMLRLIGDGVTDLDGYYSIITGAEAVDATTVNITTAEPDGVLPARMTWLKMIPPSSAESDDLSDTVVGTGPYEFVEWVRGERVDLVASGNYWGDTPSVAEAKYTFVSESGSRFAGLLSGDYDLITNLSPADVGQAPQVAAVQGQEHPIIILDADEGITADVNVRTALNLAVDKEAIAESLFGGFAAVDPGQLLSESILGFNPDLEAYPYDPDQAQQLIQDAGVAGETITLVGESSGRWLLDAELLQAVAGYWEDAGLTVDLQLPEFGEYLDVLFDRDSRADAIFVSSSNDILDADRQLSTYYQAGGIGSSNSDADLAELIDQGRSTLDEAERESIYQQAVAVAYDQAYFVWLINNQDIYGLSERMEWTPRVDSKILLKEMAVSG</sequence>
<gene>
    <name evidence="6" type="ORF">BDK89_0442</name>
</gene>
<dbReference type="GO" id="GO:1904680">
    <property type="term" value="F:peptide transmembrane transporter activity"/>
    <property type="evidence" value="ECO:0007669"/>
    <property type="project" value="TreeGrafter"/>
</dbReference>
<evidence type="ECO:0000313" key="7">
    <source>
        <dbReference type="Proteomes" id="UP000294558"/>
    </source>
</evidence>
<evidence type="ECO:0000259" key="5">
    <source>
        <dbReference type="Pfam" id="PF00496"/>
    </source>
</evidence>
<dbReference type="GO" id="GO:0015833">
    <property type="term" value="P:peptide transport"/>
    <property type="evidence" value="ECO:0007669"/>
    <property type="project" value="TreeGrafter"/>
</dbReference>
<keyword evidence="2" id="KW-0813">Transport</keyword>
<name>A0A4R7HXN3_9ACTN</name>
<reference evidence="6 7" key="1">
    <citation type="submission" date="2019-03" db="EMBL/GenBank/DDBJ databases">
        <title>Sequencing the genomes of 1000 actinobacteria strains.</title>
        <authorList>
            <person name="Klenk H.-P."/>
        </authorList>
    </citation>
    <scope>NUCLEOTIDE SEQUENCE [LARGE SCALE GENOMIC DNA]</scope>
    <source>
        <strain evidence="6 7">DSM 18936</strain>
    </source>
</reference>
<dbReference type="InterPro" id="IPR000914">
    <property type="entry name" value="SBP_5_dom"/>
</dbReference>
<keyword evidence="7" id="KW-1185">Reference proteome</keyword>
<dbReference type="AlphaFoldDB" id="A0A4R7HXN3"/>
<dbReference type="GO" id="GO:0043190">
    <property type="term" value="C:ATP-binding cassette (ABC) transporter complex"/>
    <property type="evidence" value="ECO:0007669"/>
    <property type="project" value="InterPro"/>
</dbReference>
<accession>A0A4R7HXN3</accession>
<dbReference type="InterPro" id="IPR030678">
    <property type="entry name" value="Peptide/Ni-bd"/>
</dbReference>
<organism evidence="6 7">
    <name type="scientific">Ilumatobacter fluminis</name>
    <dbReference type="NCBI Taxonomy" id="467091"/>
    <lineage>
        <taxon>Bacteria</taxon>
        <taxon>Bacillati</taxon>
        <taxon>Actinomycetota</taxon>
        <taxon>Acidimicrobiia</taxon>
        <taxon>Acidimicrobiales</taxon>
        <taxon>Ilumatobacteraceae</taxon>
        <taxon>Ilumatobacter</taxon>
    </lineage>
</organism>
<dbReference type="SUPFAM" id="SSF53850">
    <property type="entry name" value="Periplasmic binding protein-like II"/>
    <property type="match status" value="1"/>
</dbReference>
<dbReference type="PANTHER" id="PTHR30290">
    <property type="entry name" value="PERIPLASMIC BINDING COMPONENT OF ABC TRANSPORTER"/>
    <property type="match status" value="1"/>
</dbReference>